<dbReference type="Pfam" id="PF01979">
    <property type="entry name" value="Amidohydro_1"/>
    <property type="match status" value="1"/>
</dbReference>
<dbReference type="InterPro" id="IPR032466">
    <property type="entry name" value="Metal_Hydrolase"/>
</dbReference>
<evidence type="ECO:0000256" key="1">
    <source>
        <dbReference type="ARBA" id="ARBA00022801"/>
    </source>
</evidence>
<sequence length="371" mass="40346">MDRQQIVEVGQGSAPADAEDLGDVALLPGLVNAHTHLEFSDCEAPIGEPGNPLYRWIGQVIAARASTTVEAKANAIAQGLRESAAAGVSLVGEIATLPCEYPSQSDDSKSNELPELVTFAETIGLSLPRGQERVAAAKRHLDEQPNAAISPHAPYSTSRPLIEQCVELARQFRCPLAMHVAESPEERELLCVAGGPFAETLKQLGVWDGALFPWEPEPFEWLIAKLAKAPRALLVHGNDLQKNEIATIAEHPTLSVVYCPRTHAFFGYGEHPVEQLLQRGVRVALGTDSRASNPDLNLWREIQFLLKHRPDLDPQTVLGMGTLEGADALGRTNQGRIQPGGYPHLNRVSTHAKTVEGVFRDFAEQSLLRVI</sequence>
<dbReference type="Proteomes" id="UP000316304">
    <property type="component" value="Unassembled WGS sequence"/>
</dbReference>
<dbReference type="InterPro" id="IPR006680">
    <property type="entry name" value="Amidohydro-rel"/>
</dbReference>
<comment type="caution">
    <text evidence="3">The sequence shown here is derived from an EMBL/GenBank/DDBJ whole genome shotgun (WGS) entry which is preliminary data.</text>
</comment>
<proteinExistence type="predicted"/>
<dbReference type="EC" id="3.5.4.-" evidence="3"/>
<organism evidence="3 4">
    <name type="scientific">Novipirellula galeiformis</name>
    <dbReference type="NCBI Taxonomy" id="2528004"/>
    <lineage>
        <taxon>Bacteria</taxon>
        <taxon>Pseudomonadati</taxon>
        <taxon>Planctomycetota</taxon>
        <taxon>Planctomycetia</taxon>
        <taxon>Pirellulales</taxon>
        <taxon>Pirellulaceae</taxon>
        <taxon>Novipirellula</taxon>
    </lineage>
</organism>
<gene>
    <name evidence="3" type="ORF">Pla52o_35920</name>
</gene>
<protein>
    <submittedName>
        <fullName evidence="3">Aminodeoxyfutalosine deaminase</fullName>
        <ecNumber evidence="3">3.5.4.-</ecNumber>
    </submittedName>
</protein>
<evidence type="ECO:0000259" key="2">
    <source>
        <dbReference type="Pfam" id="PF01979"/>
    </source>
</evidence>
<dbReference type="OrthoDB" id="9807210at2"/>
<evidence type="ECO:0000313" key="4">
    <source>
        <dbReference type="Proteomes" id="UP000316304"/>
    </source>
</evidence>
<feature type="domain" description="Amidohydrolase-related" evidence="2">
    <location>
        <begin position="26"/>
        <end position="350"/>
    </location>
</feature>
<keyword evidence="4" id="KW-1185">Reference proteome</keyword>
<evidence type="ECO:0000313" key="3">
    <source>
        <dbReference type="EMBL" id="TWU22533.1"/>
    </source>
</evidence>
<dbReference type="Gene3D" id="3.20.20.140">
    <property type="entry name" value="Metal-dependent hydrolases"/>
    <property type="match status" value="1"/>
</dbReference>
<dbReference type="AlphaFoldDB" id="A0A5C6CCK8"/>
<dbReference type="InterPro" id="IPR050287">
    <property type="entry name" value="MTA/SAH_deaminase"/>
</dbReference>
<keyword evidence="1 3" id="KW-0378">Hydrolase</keyword>
<dbReference type="EMBL" id="SJPT01000005">
    <property type="protein sequence ID" value="TWU22533.1"/>
    <property type="molecule type" value="Genomic_DNA"/>
</dbReference>
<accession>A0A5C6CCK8</accession>
<dbReference type="PANTHER" id="PTHR43794">
    <property type="entry name" value="AMINOHYDROLASE SSNA-RELATED"/>
    <property type="match status" value="1"/>
</dbReference>
<dbReference type="PANTHER" id="PTHR43794:SF11">
    <property type="entry name" value="AMIDOHYDROLASE-RELATED DOMAIN-CONTAINING PROTEIN"/>
    <property type="match status" value="1"/>
</dbReference>
<name>A0A5C6CCK8_9BACT</name>
<dbReference type="GO" id="GO:0016787">
    <property type="term" value="F:hydrolase activity"/>
    <property type="evidence" value="ECO:0007669"/>
    <property type="project" value="UniProtKB-KW"/>
</dbReference>
<dbReference type="SUPFAM" id="SSF51556">
    <property type="entry name" value="Metallo-dependent hydrolases"/>
    <property type="match status" value="1"/>
</dbReference>
<reference evidence="3 4" key="1">
    <citation type="submission" date="2019-02" db="EMBL/GenBank/DDBJ databases">
        <title>Deep-cultivation of Planctomycetes and their phenomic and genomic characterization uncovers novel biology.</title>
        <authorList>
            <person name="Wiegand S."/>
            <person name="Jogler M."/>
            <person name="Boedeker C."/>
            <person name="Pinto D."/>
            <person name="Vollmers J."/>
            <person name="Rivas-Marin E."/>
            <person name="Kohn T."/>
            <person name="Peeters S.H."/>
            <person name="Heuer A."/>
            <person name="Rast P."/>
            <person name="Oberbeckmann S."/>
            <person name="Bunk B."/>
            <person name="Jeske O."/>
            <person name="Meyerdierks A."/>
            <person name="Storesund J.E."/>
            <person name="Kallscheuer N."/>
            <person name="Luecker S."/>
            <person name="Lage O.M."/>
            <person name="Pohl T."/>
            <person name="Merkel B.J."/>
            <person name="Hornburger P."/>
            <person name="Mueller R.-W."/>
            <person name="Bruemmer F."/>
            <person name="Labrenz M."/>
            <person name="Spormann A.M."/>
            <person name="Op Den Camp H."/>
            <person name="Overmann J."/>
            <person name="Amann R."/>
            <person name="Jetten M.S.M."/>
            <person name="Mascher T."/>
            <person name="Medema M.H."/>
            <person name="Devos D.P."/>
            <person name="Kaster A.-K."/>
            <person name="Ovreas L."/>
            <person name="Rohde M."/>
            <person name="Galperin M.Y."/>
            <person name="Jogler C."/>
        </authorList>
    </citation>
    <scope>NUCLEOTIDE SEQUENCE [LARGE SCALE GENOMIC DNA]</scope>
    <source>
        <strain evidence="3 4">Pla52o</strain>
    </source>
</reference>